<evidence type="ECO:0000256" key="5">
    <source>
        <dbReference type="ARBA" id="ARBA00022989"/>
    </source>
</evidence>
<evidence type="ECO:0000313" key="11">
    <source>
        <dbReference type="Proteomes" id="UP000323142"/>
    </source>
</evidence>
<dbReference type="RefSeq" id="WP_149821903.1">
    <property type="nucleotide sequence ID" value="NZ_VUOA01000043.1"/>
</dbReference>
<dbReference type="GO" id="GO:0000271">
    <property type="term" value="P:polysaccharide biosynthetic process"/>
    <property type="evidence" value="ECO:0007669"/>
    <property type="project" value="UniProtKB-KW"/>
</dbReference>
<evidence type="ECO:0000256" key="1">
    <source>
        <dbReference type="ARBA" id="ARBA00004141"/>
    </source>
</evidence>
<name>A0A5B2V7K8_9HYPH</name>
<evidence type="ECO:0000256" key="3">
    <source>
        <dbReference type="ARBA" id="ARBA00022679"/>
    </source>
</evidence>
<reference evidence="10 11" key="2">
    <citation type="submission" date="2019-09" db="EMBL/GenBank/DDBJ databases">
        <authorList>
            <person name="Jin C."/>
        </authorList>
    </citation>
    <scope>NUCLEOTIDE SEQUENCE [LARGE SCALE GENOMIC DNA]</scope>
    <source>
        <strain evidence="10 11">BN140002</strain>
    </source>
</reference>
<comment type="similarity">
    <text evidence="2">Belongs to the bacterial sugar transferase family.</text>
</comment>
<keyword evidence="5 8" id="KW-1133">Transmembrane helix</keyword>
<dbReference type="InterPro" id="IPR017475">
    <property type="entry name" value="EPS_sugar_tfrase"/>
</dbReference>
<comment type="caution">
    <text evidence="10">The sequence shown here is derived from an EMBL/GenBank/DDBJ whole genome shotgun (WGS) entry which is preliminary data.</text>
</comment>
<feature type="transmembrane region" description="Helical" evidence="8">
    <location>
        <begin position="292"/>
        <end position="313"/>
    </location>
</feature>
<dbReference type="EMBL" id="VUOA01000043">
    <property type="protein sequence ID" value="KAA2234768.1"/>
    <property type="molecule type" value="Genomic_DNA"/>
</dbReference>
<feature type="transmembrane region" description="Helical" evidence="8">
    <location>
        <begin position="127"/>
        <end position="145"/>
    </location>
</feature>
<feature type="domain" description="Bacterial sugar transferase" evidence="9">
    <location>
        <begin position="287"/>
        <end position="471"/>
    </location>
</feature>
<evidence type="ECO:0000256" key="6">
    <source>
        <dbReference type="ARBA" id="ARBA00023136"/>
    </source>
</evidence>
<dbReference type="NCBIfam" id="TIGR03023">
    <property type="entry name" value="WcaJ_sugtrans"/>
    <property type="match status" value="1"/>
</dbReference>
<dbReference type="GO" id="GO:0009242">
    <property type="term" value="P:colanic acid biosynthetic process"/>
    <property type="evidence" value="ECO:0007669"/>
    <property type="project" value="TreeGrafter"/>
</dbReference>
<feature type="transmembrane region" description="Helical" evidence="8">
    <location>
        <begin position="67"/>
        <end position="88"/>
    </location>
</feature>
<sequence length="477" mass="52077">MTHRRKSIAAGLPEISPARSVRWPFTLRQTGYLLAASDVAAILLSSLATGIGYHLLLLGHVGNVEHYLAFAAAQAGLLVPLIALRQGYGMDGLVPQRRQLGSLALSWAGTILFLLGIGFTLKISGAFSRGAVLSFAVVGLSLATLQRHVLTRLIKNAVARGQIRGPKVVLVCAGNVSAQAAGLRRHGYTLAGTVTLDYGMSVGEWAEGIMAALRGSDADEVLLDLPWSHWPMTKLLLAELRATPVPVNLLPDATAAEILRRPRQETGLGPTFELQRAPLSAGERAAKRALDVAVAGVALIAMAPLLAVVALAIRLDSPGPFLFLQNRNGFNGRPFRIFKFRSMRVMEDGGSVQQAQRGDPRVTRVGRWLRSLSIDELPQLLNVLRGDMSLIGPRPHAMAHDDQYTRLIGTYAFRHHVKPGITGWAQVNGFRGETPTVDLMERRIELDLWYIANWSFWLDLQILVRTALCLIKVRNVY</sequence>
<keyword evidence="3 10" id="KW-0808">Transferase</keyword>
<dbReference type="GO" id="GO:0016020">
    <property type="term" value="C:membrane"/>
    <property type="evidence" value="ECO:0007669"/>
    <property type="project" value="UniProtKB-SubCell"/>
</dbReference>
<keyword evidence="4 8" id="KW-0812">Transmembrane</keyword>
<organism evidence="10 11">
    <name type="scientific">Salinarimonas soli</name>
    <dbReference type="NCBI Taxonomy" id="1638099"/>
    <lineage>
        <taxon>Bacteria</taxon>
        <taxon>Pseudomonadati</taxon>
        <taxon>Pseudomonadota</taxon>
        <taxon>Alphaproteobacteria</taxon>
        <taxon>Hyphomicrobiales</taxon>
        <taxon>Salinarimonadaceae</taxon>
        <taxon>Salinarimonas</taxon>
    </lineage>
</organism>
<evidence type="ECO:0000256" key="4">
    <source>
        <dbReference type="ARBA" id="ARBA00022692"/>
    </source>
</evidence>
<dbReference type="AlphaFoldDB" id="A0A5B2V7K8"/>
<dbReference type="GO" id="GO:0089702">
    <property type="term" value="F:undecaprenyl-phosphate glucose phosphotransferase activity"/>
    <property type="evidence" value="ECO:0007669"/>
    <property type="project" value="UniProtKB-EC"/>
</dbReference>
<keyword evidence="6 8" id="KW-0472">Membrane</keyword>
<dbReference type="EC" id="2.7.8.31" evidence="10"/>
<reference evidence="10 11" key="1">
    <citation type="submission" date="2019-09" db="EMBL/GenBank/DDBJ databases">
        <title>Salinarimonas rosea gen. nov., sp. nov., a new member of the a-2 subgroup of the Proteobacteria.</title>
        <authorList>
            <person name="Liu J."/>
        </authorList>
    </citation>
    <scope>NUCLEOTIDE SEQUENCE [LARGE SCALE GENOMIC DNA]</scope>
    <source>
        <strain evidence="10 11">BN140002</strain>
    </source>
</reference>
<evidence type="ECO:0000256" key="7">
    <source>
        <dbReference type="ARBA" id="ARBA00023169"/>
    </source>
</evidence>
<keyword evidence="11" id="KW-1185">Reference proteome</keyword>
<gene>
    <name evidence="10" type="ORF">F0L46_22730</name>
</gene>
<dbReference type="OrthoDB" id="9808602at2"/>
<keyword evidence="7" id="KW-0270">Exopolysaccharide synthesis</keyword>
<proteinExistence type="inferred from homology"/>
<dbReference type="Proteomes" id="UP000323142">
    <property type="component" value="Unassembled WGS sequence"/>
</dbReference>
<dbReference type="NCBIfam" id="TIGR03025">
    <property type="entry name" value="EPS_sugtrans"/>
    <property type="match status" value="1"/>
</dbReference>
<evidence type="ECO:0000313" key="10">
    <source>
        <dbReference type="EMBL" id="KAA2234768.1"/>
    </source>
</evidence>
<dbReference type="InterPro" id="IPR017473">
    <property type="entry name" value="Undecaprenyl-P_gluc_Ptfrase"/>
</dbReference>
<dbReference type="InterPro" id="IPR003362">
    <property type="entry name" value="Bact_transf"/>
</dbReference>
<accession>A0A5B2V7K8</accession>
<comment type="subcellular location">
    <subcellularLocation>
        <location evidence="1">Membrane</location>
        <topology evidence="1">Multi-pass membrane protein</topology>
    </subcellularLocation>
</comment>
<feature type="transmembrane region" description="Helical" evidence="8">
    <location>
        <begin position="32"/>
        <end position="55"/>
    </location>
</feature>
<evidence type="ECO:0000259" key="9">
    <source>
        <dbReference type="Pfam" id="PF02397"/>
    </source>
</evidence>
<dbReference type="Pfam" id="PF13727">
    <property type="entry name" value="CoA_binding_3"/>
    <property type="match status" value="1"/>
</dbReference>
<dbReference type="PANTHER" id="PTHR30576:SF21">
    <property type="entry name" value="UDP-GLUCOSE:UNDECAPRENYL-PHOSPHATE GLUCOSE-1-PHOSPHATE TRANSFERASE"/>
    <property type="match status" value="1"/>
</dbReference>
<evidence type="ECO:0000256" key="2">
    <source>
        <dbReference type="ARBA" id="ARBA00006464"/>
    </source>
</evidence>
<feature type="transmembrane region" description="Helical" evidence="8">
    <location>
        <begin position="100"/>
        <end position="121"/>
    </location>
</feature>
<evidence type="ECO:0000256" key="8">
    <source>
        <dbReference type="SAM" id="Phobius"/>
    </source>
</evidence>
<protein>
    <submittedName>
        <fullName evidence="10">Undecaprenyl-phosphate glucose phosphotransferase</fullName>
        <ecNumber evidence="10">2.7.8.31</ecNumber>
    </submittedName>
</protein>
<dbReference type="PANTHER" id="PTHR30576">
    <property type="entry name" value="COLANIC BIOSYNTHESIS UDP-GLUCOSE LIPID CARRIER TRANSFERASE"/>
    <property type="match status" value="1"/>
</dbReference>
<dbReference type="Pfam" id="PF02397">
    <property type="entry name" value="Bac_transf"/>
    <property type="match status" value="1"/>
</dbReference>